<accession>A0ACA8R0M8</accession>
<sequence length="123" mass="13370">MKDKVSVAACSGMSNFGLICRAVASDLSENEEDIASICITSTAANDKAPDLINKYPIIALNGCSNACVDKILEKKDIDVNDSINVMDFANEHDLKAGEVARLGEEGEKTVQELKKYVFKKIKE</sequence>
<protein>
    <submittedName>
        <fullName evidence="1">Uncharacterized protein</fullName>
    </submittedName>
</protein>
<gene>
    <name evidence="1" type="ORF">MarbSA_00580</name>
</gene>
<dbReference type="EMBL" id="AP019779">
    <property type="protein sequence ID" value="BBL61018.1"/>
    <property type="molecule type" value="Genomic_DNA"/>
</dbReference>
<evidence type="ECO:0000313" key="1">
    <source>
        <dbReference type="EMBL" id="BBL61018.1"/>
    </source>
</evidence>
<proteinExistence type="predicted"/>
<evidence type="ECO:0000313" key="2">
    <source>
        <dbReference type="Proteomes" id="UP000825015"/>
    </source>
</evidence>
<name>A0ACA8R0M8_METAZ</name>
<reference evidence="1" key="1">
    <citation type="submission" date="2019-06" db="EMBL/GenBank/DDBJ databases">
        <title>Complete genome sequence of Methanobrevibacter arboriphilus strain SA.</title>
        <authorList>
            <person name="Asakawa S."/>
        </authorList>
    </citation>
    <scope>NUCLEOTIDE SEQUENCE</scope>
    <source>
        <strain evidence="1">SA</strain>
    </source>
</reference>
<keyword evidence="2" id="KW-1185">Reference proteome</keyword>
<organism evidence="1 2">
    <name type="scientific">Methanobrevibacter arboriphilus</name>
    <dbReference type="NCBI Taxonomy" id="39441"/>
    <lineage>
        <taxon>Archaea</taxon>
        <taxon>Methanobacteriati</taxon>
        <taxon>Methanobacteriota</taxon>
        <taxon>Methanomada group</taxon>
        <taxon>Methanobacteria</taxon>
        <taxon>Methanobacteriales</taxon>
        <taxon>Methanobacteriaceae</taxon>
        <taxon>Methanobrevibacter</taxon>
    </lineage>
</organism>
<dbReference type="Proteomes" id="UP000825015">
    <property type="component" value="Chromosome"/>
</dbReference>